<keyword evidence="2" id="KW-1185">Reference proteome</keyword>
<gene>
    <name evidence="1" type="ORF">B0I32_104450</name>
</gene>
<comment type="caution">
    <text evidence="1">The sequence shown here is derived from an EMBL/GenBank/DDBJ whole genome shotgun (WGS) entry which is preliminary data.</text>
</comment>
<sequence length="68" mass="6939">MADESAVPVRAKDVSVDDEGRVTIADPEIARALQALAGDAELTPHPGHPGHVANNCFGGNCSMGCAPK</sequence>
<dbReference type="EMBL" id="PVNG01000004">
    <property type="protein sequence ID" value="PRX67693.1"/>
    <property type="molecule type" value="Genomic_DNA"/>
</dbReference>
<dbReference type="RefSeq" id="WP_106237987.1">
    <property type="nucleotide sequence ID" value="NZ_JBFAIB010000038.1"/>
</dbReference>
<organism evidence="1 2">
    <name type="scientific">Nonomuraea fuscirosea</name>
    <dbReference type="NCBI Taxonomy" id="1291556"/>
    <lineage>
        <taxon>Bacteria</taxon>
        <taxon>Bacillati</taxon>
        <taxon>Actinomycetota</taxon>
        <taxon>Actinomycetes</taxon>
        <taxon>Streptosporangiales</taxon>
        <taxon>Streptosporangiaceae</taxon>
        <taxon>Nonomuraea</taxon>
    </lineage>
</organism>
<evidence type="ECO:0000313" key="2">
    <source>
        <dbReference type="Proteomes" id="UP000238312"/>
    </source>
</evidence>
<accession>A0A2T0N5N6</accession>
<reference evidence="1 2" key="1">
    <citation type="submission" date="2018-03" db="EMBL/GenBank/DDBJ databases">
        <title>Genomic Encyclopedia of Type Strains, Phase III (KMG-III): the genomes of soil and plant-associated and newly described type strains.</title>
        <authorList>
            <person name="Whitman W."/>
        </authorList>
    </citation>
    <scope>NUCLEOTIDE SEQUENCE [LARGE SCALE GENOMIC DNA]</scope>
    <source>
        <strain evidence="1 2">CGMCC 4.7104</strain>
    </source>
</reference>
<dbReference type="Proteomes" id="UP000238312">
    <property type="component" value="Unassembled WGS sequence"/>
</dbReference>
<name>A0A2T0N5N6_9ACTN</name>
<dbReference type="AlphaFoldDB" id="A0A2T0N5N6"/>
<evidence type="ECO:0000313" key="1">
    <source>
        <dbReference type="EMBL" id="PRX67693.1"/>
    </source>
</evidence>
<proteinExistence type="predicted"/>
<protein>
    <submittedName>
        <fullName evidence="1">Uncharacterized protein</fullName>
    </submittedName>
</protein>